<sequence length="363" mass="41420">MRLYGKRKASHTRAGANTSITAATIIVGSAATLPKFLGLDDGVVVDGGQERRRAFRSVRFQPRCKRTHVMAKSAERTRRTREGRNYLGGASSGRSSCRCRQRQGCDSHLAPAFHRNRLWSWHHARDAQQARGALWMRQVHPPSHGSHLEPLSASRGRRTRRRPRPMGGASPRCLPHRRPGLRQHGHSSAKRSHRCPGCPRRQRVRADDPPPPSRPGVVARVPRPRSHGAELRDEVHAKQRRQRHTGVRGRRARRGQRRRPLLRPRGKSCVEVGDHVSPGTIRHQRIRAPVCVSQTKIITFKQIIHGIIQLNMGRSYDDVYDEWQAAPLLGQHDLHMRDGLWNRRQSRALRQKHQLSRDSRTAE</sequence>
<dbReference type="EMBL" id="KI913115">
    <property type="protein sequence ID" value="ETV88092.1"/>
    <property type="molecule type" value="Genomic_DNA"/>
</dbReference>
<gene>
    <name evidence="2" type="ORF">H257_01450</name>
</gene>
<dbReference type="GeneID" id="20803446"/>
<proteinExistence type="predicted"/>
<accession>W4H881</accession>
<feature type="compositionally biased region" description="Basic residues" evidence="1">
    <location>
        <begin position="238"/>
        <end position="266"/>
    </location>
</feature>
<dbReference type="VEuPathDB" id="FungiDB:H257_01450"/>
<feature type="region of interest" description="Disordered" evidence="1">
    <location>
        <begin position="140"/>
        <end position="270"/>
    </location>
</feature>
<evidence type="ECO:0000256" key="1">
    <source>
        <dbReference type="SAM" id="MobiDB-lite"/>
    </source>
</evidence>
<reference evidence="2" key="1">
    <citation type="submission" date="2013-12" db="EMBL/GenBank/DDBJ databases">
        <title>The Genome Sequence of Aphanomyces astaci APO3.</title>
        <authorList>
            <consortium name="The Broad Institute Genomics Platform"/>
            <person name="Russ C."/>
            <person name="Tyler B."/>
            <person name="van West P."/>
            <person name="Dieguez-Uribeondo J."/>
            <person name="Young S.K."/>
            <person name="Zeng Q."/>
            <person name="Gargeya S."/>
            <person name="Fitzgerald M."/>
            <person name="Abouelleil A."/>
            <person name="Alvarado L."/>
            <person name="Chapman S.B."/>
            <person name="Gainer-Dewar J."/>
            <person name="Goldberg J."/>
            <person name="Griggs A."/>
            <person name="Gujja S."/>
            <person name="Hansen M."/>
            <person name="Howarth C."/>
            <person name="Imamovic A."/>
            <person name="Ireland A."/>
            <person name="Larimer J."/>
            <person name="McCowan C."/>
            <person name="Murphy C."/>
            <person name="Pearson M."/>
            <person name="Poon T.W."/>
            <person name="Priest M."/>
            <person name="Roberts A."/>
            <person name="Saif S."/>
            <person name="Shea T."/>
            <person name="Sykes S."/>
            <person name="Wortman J."/>
            <person name="Nusbaum C."/>
            <person name="Birren B."/>
        </authorList>
    </citation>
    <scope>NUCLEOTIDE SEQUENCE [LARGE SCALE GENOMIC DNA]</scope>
    <source>
        <strain evidence="2">APO3</strain>
    </source>
</reference>
<feature type="compositionally biased region" description="Basic residues" evidence="1">
    <location>
        <begin position="174"/>
        <end position="194"/>
    </location>
</feature>
<name>W4H881_APHAT</name>
<feature type="compositionally biased region" description="Basic residues" evidence="1">
    <location>
        <begin position="155"/>
        <end position="164"/>
    </location>
</feature>
<feature type="compositionally biased region" description="Basic and acidic residues" evidence="1">
    <location>
        <begin position="227"/>
        <end position="237"/>
    </location>
</feature>
<organism evidence="2">
    <name type="scientific">Aphanomyces astaci</name>
    <name type="common">Crayfish plague agent</name>
    <dbReference type="NCBI Taxonomy" id="112090"/>
    <lineage>
        <taxon>Eukaryota</taxon>
        <taxon>Sar</taxon>
        <taxon>Stramenopiles</taxon>
        <taxon>Oomycota</taxon>
        <taxon>Saprolegniomycetes</taxon>
        <taxon>Saprolegniales</taxon>
        <taxon>Verrucalvaceae</taxon>
        <taxon>Aphanomyces</taxon>
    </lineage>
</organism>
<protein>
    <submittedName>
        <fullName evidence="2">Uncharacterized protein</fullName>
    </submittedName>
</protein>
<dbReference type="RefSeq" id="XP_009822955.1">
    <property type="nucleotide sequence ID" value="XM_009824653.1"/>
</dbReference>
<dbReference type="AlphaFoldDB" id="W4H881"/>
<evidence type="ECO:0000313" key="2">
    <source>
        <dbReference type="EMBL" id="ETV88092.1"/>
    </source>
</evidence>